<sequence length="119" mass="13014">MVIVLSPNKNPRTNKLITIKADCCCSVYVGAFVNHSKSMYMTKNPHIGRCRPRRKRTIRPTIGNCFKSLAVPSCSAIRWLSVFSASAAASRMAICFLNSISSIFRCSSAFFSGDISGGK</sequence>
<proteinExistence type="predicted"/>
<reference evidence="1 2" key="1">
    <citation type="submission" date="2006-03" db="EMBL/GenBank/DDBJ databases">
        <authorList>
            <person name="Bartlett D.H."/>
            <person name="Valle G."/>
            <person name="Lauro F.M."/>
            <person name="Vezzi A."/>
            <person name="Simonato F."/>
            <person name="Eloe E."/>
            <person name="Vitulo N."/>
            <person name="Stratton T.K."/>
            <person name="D'angelo M."/>
            <person name="Ferriera S."/>
            <person name="Johnson J."/>
            <person name="Kravitz S."/>
            <person name="Beeson K."/>
            <person name="Sutton G."/>
            <person name="Rogers Y."/>
            <person name="Friedman R."/>
            <person name="Frazier M."/>
            <person name="Venter J.C."/>
        </authorList>
    </citation>
    <scope>NUCLEOTIDE SEQUENCE [LARGE SCALE GENOMIC DNA]</scope>
    <source>
        <strain evidence="1 2">3TCK</strain>
    </source>
</reference>
<protein>
    <submittedName>
        <fullName evidence="1">Uncharacterized protein</fullName>
    </submittedName>
</protein>
<dbReference type="Proteomes" id="UP000003789">
    <property type="component" value="Unassembled WGS sequence"/>
</dbReference>
<gene>
    <name evidence="1" type="ORF">P3TCK_17532</name>
</gene>
<evidence type="ECO:0000313" key="2">
    <source>
        <dbReference type="Proteomes" id="UP000003789"/>
    </source>
</evidence>
<name>Q1YW16_9GAMM</name>
<accession>Q1YW16</accession>
<dbReference type="EMBL" id="AAPH01000057">
    <property type="protein sequence ID" value="EAS40495.1"/>
    <property type="molecule type" value="Genomic_DNA"/>
</dbReference>
<organism evidence="1 2">
    <name type="scientific">Photobacterium profundum 3TCK</name>
    <dbReference type="NCBI Taxonomy" id="314280"/>
    <lineage>
        <taxon>Bacteria</taxon>
        <taxon>Pseudomonadati</taxon>
        <taxon>Pseudomonadota</taxon>
        <taxon>Gammaproteobacteria</taxon>
        <taxon>Vibrionales</taxon>
        <taxon>Vibrionaceae</taxon>
        <taxon>Photobacterium</taxon>
    </lineage>
</organism>
<evidence type="ECO:0000313" key="1">
    <source>
        <dbReference type="EMBL" id="EAS40495.1"/>
    </source>
</evidence>
<dbReference type="HOGENOM" id="CLU_2059186_0_0_6"/>
<comment type="caution">
    <text evidence="1">The sequence shown here is derived from an EMBL/GenBank/DDBJ whole genome shotgun (WGS) entry which is preliminary data.</text>
</comment>
<dbReference type="AlphaFoldDB" id="Q1YW16"/>